<dbReference type="Pfam" id="PF00563">
    <property type="entry name" value="EAL"/>
    <property type="match status" value="1"/>
</dbReference>
<dbReference type="InterPro" id="IPR029787">
    <property type="entry name" value="Nucleotide_cyclase"/>
</dbReference>
<dbReference type="InterPro" id="IPR000160">
    <property type="entry name" value="GGDEF_dom"/>
</dbReference>
<dbReference type="SUPFAM" id="SSF55073">
    <property type="entry name" value="Nucleotide cyclase"/>
    <property type="match status" value="1"/>
</dbReference>
<dbReference type="PANTHER" id="PTHR44757">
    <property type="entry name" value="DIGUANYLATE CYCLASE DGCP"/>
    <property type="match status" value="1"/>
</dbReference>
<dbReference type="Gene3D" id="3.20.20.450">
    <property type="entry name" value="EAL domain"/>
    <property type="match status" value="1"/>
</dbReference>
<dbReference type="InterPro" id="IPR043128">
    <property type="entry name" value="Rev_trsase/Diguanyl_cyclase"/>
</dbReference>
<dbReference type="SUPFAM" id="SSF141868">
    <property type="entry name" value="EAL domain-like"/>
    <property type="match status" value="1"/>
</dbReference>
<dbReference type="PANTHER" id="PTHR44757:SF2">
    <property type="entry name" value="BIOFILM ARCHITECTURE MAINTENANCE PROTEIN MBAA"/>
    <property type="match status" value="1"/>
</dbReference>
<sequence>MAEEGDAFSAASGSGRDSPGAGLAFNAVCALCVAAPLLLGRYGWSADLAAVFFLIAMALDAAPLVKATLPDHWGVWSKAGVAFATGAMAFVCVGPNLSADMGAVGALGAVGQAALSMESEKPEPLARWRGALAVAPLAAGLLLRHTPDALIALTGLAALGVAFHQLSLRVRRVAQIEAEADGRVVSALNGVSQCFGLFGADQLCLSGNADFLRLFKLTLAEARGRSLPSLMTTSLALPLKQPDDVEKLLALAPLARKRKARQKLRVELASDRLLEFAFAPTIDGFSLQVEDVTSRRAEELRAERVAHTDDVTGMANRAAFRDLLIQAGAAAADNPFAIFMIDLDRFKQVNDTMGHAAGDKLLERVAKRLRDVAAEGDEVARLGGDEFIVLAHMDRDAAGLFAARIVEALSEPYQIEGAKLMIGASVGVALAPEDSCDASDLMRAADMALYAAKDGGRGGWRSFSNDMAEQARLRQQIEQDLRVGIFRNELEVHYQPIISFAKRRICCCEALVRWRHPTQGMISPGVFIPIAEESGLVIPLGEYVLRQSCEDAKSWPHSVRVAVNFSAHQFARGDLAETVRRVLHETRFPPSRLEAEITETALMSDADNVLATLDELRKMGVRVALDDFGAGYSSLAYLSRFRPDKVKIDQCFVREMGKNAAALAIIKAVRALARELHIDMLVEGVETPEQLEILRANGADEAQGFLFSRARPANEIARLVADPTQLPRARKLNNPDDAPWTQSYERVDPNVVRHRGPVA</sequence>
<protein>
    <submittedName>
        <fullName evidence="3">Diguanylate cyclase (GGDEF) domain-containing protein</fullName>
    </submittedName>
</protein>
<evidence type="ECO:0000313" key="3">
    <source>
        <dbReference type="EMBL" id="SNB81531.1"/>
    </source>
</evidence>
<proteinExistence type="predicted"/>
<feature type="domain" description="GGDEF" evidence="2">
    <location>
        <begin position="334"/>
        <end position="465"/>
    </location>
</feature>
<organism evidence="3 4">
    <name type="scientific">Rhodoblastus acidophilus</name>
    <name type="common">Rhodopseudomonas acidophila</name>
    <dbReference type="NCBI Taxonomy" id="1074"/>
    <lineage>
        <taxon>Bacteria</taxon>
        <taxon>Pseudomonadati</taxon>
        <taxon>Pseudomonadota</taxon>
        <taxon>Alphaproteobacteria</taxon>
        <taxon>Hyphomicrobiales</taxon>
        <taxon>Rhodoblastaceae</taxon>
        <taxon>Rhodoblastus</taxon>
    </lineage>
</organism>
<dbReference type="SMART" id="SM00052">
    <property type="entry name" value="EAL"/>
    <property type="match status" value="1"/>
</dbReference>
<dbReference type="CDD" id="cd01949">
    <property type="entry name" value="GGDEF"/>
    <property type="match status" value="1"/>
</dbReference>
<dbReference type="InterPro" id="IPR035919">
    <property type="entry name" value="EAL_sf"/>
</dbReference>
<accession>A0A212S859</accession>
<reference evidence="4" key="1">
    <citation type="submission" date="2017-06" db="EMBL/GenBank/DDBJ databases">
        <authorList>
            <person name="Varghese N."/>
            <person name="Submissions S."/>
        </authorList>
    </citation>
    <scope>NUCLEOTIDE SEQUENCE [LARGE SCALE GENOMIC DNA]</scope>
    <source>
        <strain evidence="4">DSM 137</strain>
    </source>
</reference>
<evidence type="ECO:0000259" key="1">
    <source>
        <dbReference type="PROSITE" id="PS50883"/>
    </source>
</evidence>
<gene>
    <name evidence="3" type="ORF">SAMN06265338_11568</name>
</gene>
<dbReference type="Proteomes" id="UP000198418">
    <property type="component" value="Unassembled WGS sequence"/>
</dbReference>
<dbReference type="OrthoDB" id="9814202at2"/>
<dbReference type="AlphaFoldDB" id="A0A212S859"/>
<feature type="domain" description="EAL" evidence="1">
    <location>
        <begin position="474"/>
        <end position="724"/>
    </location>
</feature>
<dbReference type="PROSITE" id="PS50883">
    <property type="entry name" value="EAL"/>
    <property type="match status" value="1"/>
</dbReference>
<dbReference type="InterPro" id="IPR001633">
    <property type="entry name" value="EAL_dom"/>
</dbReference>
<dbReference type="Pfam" id="PF00990">
    <property type="entry name" value="GGDEF"/>
    <property type="match status" value="1"/>
</dbReference>
<evidence type="ECO:0000259" key="2">
    <source>
        <dbReference type="PROSITE" id="PS50887"/>
    </source>
</evidence>
<dbReference type="EMBL" id="FYDG01000015">
    <property type="protein sequence ID" value="SNB81531.1"/>
    <property type="molecule type" value="Genomic_DNA"/>
</dbReference>
<keyword evidence="4" id="KW-1185">Reference proteome</keyword>
<dbReference type="InterPro" id="IPR052155">
    <property type="entry name" value="Biofilm_reg_signaling"/>
</dbReference>
<dbReference type="NCBIfam" id="TIGR00254">
    <property type="entry name" value="GGDEF"/>
    <property type="match status" value="1"/>
</dbReference>
<dbReference type="RefSeq" id="WP_088522187.1">
    <property type="nucleotide sequence ID" value="NZ_FYDG01000015.1"/>
</dbReference>
<dbReference type="PROSITE" id="PS50887">
    <property type="entry name" value="GGDEF"/>
    <property type="match status" value="1"/>
</dbReference>
<dbReference type="CDD" id="cd01948">
    <property type="entry name" value="EAL"/>
    <property type="match status" value="1"/>
</dbReference>
<dbReference type="Gene3D" id="3.30.70.270">
    <property type="match status" value="1"/>
</dbReference>
<name>A0A212S859_RHOAC</name>
<dbReference type="SMART" id="SM00267">
    <property type="entry name" value="GGDEF"/>
    <property type="match status" value="1"/>
</dbReference>
<evidence type="ECO:0000313" key="4">
    <source>
        <dbReference type="Proteomes" id="UP000198418"/>
    </source>
</evidence>